<name>A0ABT6Q3Z6_9PROT</name>
<evidence type="ECO:0000313" key="2">
    <source>
        <dbReference type="EMBL" id="MDI2091851.1"/>
    </source>
</evidence>
<reference evidence="2" key="1">
    <citation type="submission" date="2023-05" db="EMBL/GenBank/DDBJ databases">
        <title>Whole genome sequence of Commensalibacter sp.</title>
        <authorList>
            <person name="Charoenyingcharoen P."/>
            <person name="Yukphan P."/>
        </authorList>
    </citation>
    <scope>NUCLEOTIDE SEQUENCE</scope>
    <source>
        <strain evidence="2">TBRC 16381</strain>
    </source>
</reference>
<feature type="chain" id="PRO_5047060775" evidence="1">
    <location>
        <begin position="24"/>
        <end position="229"/>
    </location>
</feature>
<comment type="caution">
    <text evidence="2">The sequence shown here is derived from an EMBL/GenBank/DDBJ whole genome shotgun (WGS) entry which is preliminary data.</text>
</comment>
<evidence type="ECO:0000313" key="3">
    <source>
        <dbReference type="Proteomes" id="UP001431634"/>
    </source>
</evidence>
<feature type="signal peptide" evidence="1">
    <location>
        <begin position="1"/>
        <end position="23"/>
    </location>
</feature>
<accession>A0ABT6Q3Z6</accession>
<dbReference type="RefSeq" id="WP_281449018.1">
    <property type="nucleotide sequence ID" value="NZ_JASBAO010000002.1"/>
</dbReference>
<sequence length="229" mass="26411">MIRNNKYSIVILIALITISIAHAQNITTNDVTKTKILDWSIDPITLKYDHGIIKSSYYKESKKCGNISFGFARLINFRNFNLILTQKLPHDDRVDFLSDGIKIDIDCKTQVNLNTDNIRFNDVTKQWELSKEDQEDYIEGTKLKSDQLYQLHTPNAFGWVHTIISFDVMGGSYTKFAHFCLFNDKKTKQLCGSGNPQYIPNKKQLGTTRFDYTPILIKILNTAQFLDDK</sequence>
<proteinExistence type="predicted"/>
<keyword evidence="3" id="KW-1185">Reference proteome</keyword>
<gene>
    <name evidence="2" type="ORF">QJV27_10810</name>
</gene>
<dbReference type="Proteomes" id="UP001431634">
    <property type="component" value="Unassembled WGS sequence"/>
</dbReference>
<organism evidence="2 3">
    <name type="scientific">Commensalibacter oyaizuii</name>
    <dbReference type="NCBI Taxonomy" id="3043873"/>
    <lineage>
        <taxon>Bacteria</taxon>
        <taxon>Pseudomonadati</taxon>
        <taxon>Pseudomonadota</taxon>
        <taxon>Alphaproteobacteria</taxon>
        <taxon>Acetobacterales</taxon>
        <taxon>Acetobacteraceae</taxon>
    </lineage>
</organism>
<protein>
    <submittedName>
        <fullName evidence="2">Uncharacterized protein</fullName>
    </submittedName>
</protein>
<dbReference type="EMBL" id="JASBAO010000002">
    <property type="protein sequence ID" value="MDI2091851.1"/>
    <property type="molecule type" value="Genomic_DNA"/>
</dbReference>
<keyword evidence="1" id="KW-0732">Signal</keyword>
<evidence type="ECO:0000256" key="1">
    <source>
        <dbReference type="SAM" id="SignalP"/>
    </source>
</evidence>